<dbReference type="EMBL" id="JAAWWK010000009">
    <property type="protein sequence ID" value="NKI19554.1"/>
    <property type="molecule type" value="Genomic_DNA"/>
</dbReference>
<sequence>MFSILVFKLLRLYGRLFSSESYAMNEPWHNLFILDSCRADVFSEIYPEFELLKNARYRSRQSSSSSSPEFVEKNFCGNYFGDCILISANPYPATMAPDAFFFRFDAWSLLFDQHVNNVRPEDLYEVFLAYRNRFPDKRIIVWFMQPHIPFITAPDLFSDYDFEERTKEIASEGQVASEYRNIWEKVLDGEVDSKEVWDGYRGDLRLVLKVIAEGHRDNHGQTAITADHGEICKRFLGVKLFGHPSRIRDKELVTVPWLTIPGKLPETKSEKNYGLSAADMSELNETLKKFGYWD</sequence>
<evidence type="ECO:0000313" key="1">
    <source>
        <dbReference type="EMBL" id="NKI19554.1"/>
    </source>
</evidence>
<comment type="caution">
    <text evidence="1">The sequence shown here is derived from an EMBL/GenBank/DDBJ whole genome shotgun (WGS) entry which is preliminary data.</text>
</comment>
<dbReference type="Proteomes" id="UP000765845">
    <property type="component" value="Unassembled WGS sequence"/>
</dbReference>
<proteinExistence type="predicted"/>
<organism evidence="1 2">
    <name type="scientific">Spongiibacter thalassae</name>
    <dbReference type="NCBI Taxonomy" id="2721624"/>
    <lineage>
        <taxon>Bacteria</taxon>
        <taxon>Pseudomonadati</taxon>
        <taxon>Pseudomonadota</taxon>
        <taxon>Gammaproteobacteria</taxon>
        <taxon>Cellvibrionales</taxon>
        <taxon>Spongiibacteraceae</taxon>
        <taxon>Spongiibacter</taxon>
    </lineage>
</organism>
<protein>
    <recommendedName>
        <fullName evidence="3">Sulfatase</fullName>
    </recommendedName>
</protein>
<accession>A0ABX1GN43</accession>
<dbReference type="InterPro" id="IPR017850">
    <property type="entry name" value="Alkaline_phosphatase_core_sf"/>
</dbReference>
<dbReference type="RefSeq" id="WP_168452078.1">
    <property type="nucleotide sequence ID" value="NZ_JAAWWK010000009.1"/>
</dbReference>
<name>A0ABX1GN43_9GAMM</name>
<reference evidence="1 2" key="1">
    <citation type="submission" date="2020-04" db="EMBL/GenBank/DDBJ databases">
        <authorList>
            <person name="Yoon J."/>
        </authorList>
    </citation>
    <scope>NUCLEOTIDE SEQUENCE [LARGE SCALE GENOMIC DNA]</scope>
    <source>
        <strain evidence="1 2">KMU-166</strain>
    </source>
</reference>
<dbReference type="Gene3D" id="3.40.720.10">
    <property type="entry name" value="Alkaline Phosphatase, subunit A"/>
    <property type="match status" value="1"/>
</dbReference>
<keyword evidence="2" id="KW-1185">Reference proteome</keyword>
<evidence type="ECO:0008006" key="3">
    <source>
        <dbReference type="Google" id="ProtNLM"/>
    </source>
</evidence>
<gene>
    <name evidence="1" type="ORF">HCU74_19275</name>
</gene>
<evidence type="ECO:0000313" key="2">
    <source>
        <dbReference type="Proteomes" id="UP000765845"/>
    </source>
</evidence>